<comment type="caution">
    <text evidence="6">The sequence shown here is derived from an EMBL/GenBank/DDBJ whole genome shotgun (WGS) entry which is preliminary data.</text>
</comment>
<protein>
    <submittedName>
        <fullName evidence="6">Putative protoporphyrin uptake protein 1</fullName>
    </submittedName>
</protein>
<dbReference type="OrthoDB" id="3358017at2759"/>
<dbReference type="Proteomes" id="UP000005446">
    <property type="component" value="Unassembled WGS sequence"/>
</dbReference>
<dbReference type="InterPro" id="IPR007568">
    <property type="entry name" value="RTA1"/>
</dbReference>
<evidence type="ECO:0000256" key="1">
    <source>
        <dbReference type="ARBA" id="ARBA00004141"/>
    </source>
</evidence>
<feature type="transmembrane region" description="Helical" evidence="5">
    <location>
        <begin position="153"/>
        <end position="179"/>
    </location>
</feature>
<dbReference type="AlphaFoldDB" id="H0EU34"/>
<evidence type="ECO:0000256" key="2">
    <source>
        <dbReference type="ARBA" id="ARBA00022692"/>
    </source>
</evidence>
<feature type="transmembrane region" description="Helical" evidence="5">
    <location>
        <begin position="117"/>
        <end position="141"/>
    </location>
</feature>
<dbReference type="EMBL" id="AGUE01000168">
    <property type="protein sequence ID" value="EHK97923.1"/>
    <property type="molecule type" value="Genomic_DNA"/>
</dbReference>
<feature type="transmembrane region" description="Helical" evidence="5">
    <location>
        <begin position="43"/>
        <end position="63"/>
    </location>
</feature>
<feature type="transmembrane region" description="Helical" evidence="5">
    <location>
        <begin position="18"/>
        <end position="36"/>
    </location>
</feature>
<keyword evidence="4 5" id="KW-0472">Membrane</keyword>
<evidence type="ECO:0000256" key="5">
    <source>
        <dbReference type="SAM" id="Phobius"/>
    </source>
</evidence>
<dbReference type="PANTHER" id="PTHR31465">
    <property type="entry name" value="PROTEIN RTA1-RELATED"/>
    <property type="match status" value="1"/>
</dbReference>
<reference evidence="6 7" key="1">
    <citation type="journal article" date="2012" name="Eukaryot. Cell">
        <title>Genome sequence of the fungus Glarea lozoyensis: the first genome sequence of a species from the Helotiaceae family.</title>
        <authorList>
            <person name="Youssar L."/>
            <person name="Gruening B.A."/>
            <person name="Erxleben A."/>
            <person name="Guenther S."/>
            <person name="Huettel W."/>
        </authorList>
    </citation>
    <scope>NUCLEOTIDE SEQUENCE [LARGE SCALE GENOMIC DNA]</scope>
    <source>
        <strain evidence="7">ATCC 74030 / MF5533</strain>
    </source>
</reference>
<evidence type="ECO:0000313" key="7">
    <source>
        <dbReference type="Proteomes" id="UP000005446"/>
    </source>
</evidence>
<keyword evidence="7" id="KW-1185">Reference proteome</keyword>
<gene>
    <name evidence="6" type="ORF">M7I_6263</name>
</gene>
<evidence type="ECO:0000256" key="4">
    <source>
        <dbReference type="ARBA" id="ARBA00023136"/>
    </source>
</evidence>
<organism evidence="6 7">
    <name type="scientific">Glarea lozoyensis (strain ATCC 74030 / MF5533)</name>
    <dbReference type="NCBI Taxonomy" id="1104152"/>
    <lineage>
        <taxon>Eukaryota</taxon>
        <taxon>Fungi</taxon>
        <taxon>Dikarya</taxon>
        <taxon>Ascomycota</taxon>
        <taxon>Pezizomycotina</taxon>
        <taxon>Leotiomycetes</taxon>
        <taxon>Helotiales</taxon>
        <taxon>Helotiaceae</taxon>
        <taxon>Glarea</taxon>
    </lineage>
</organism>
<proteinExistence type="predicted"/>
<keyword evidence="2 5" id="KW-0812">Transmembrane</keyword>
<accession>H0EU34</accession>
<dbReference type="Pfam" id="PF04479">
    <property type="entry name" value="RTA1"/>
    <property type="match status" value="1"/>
</dbReference>
<dbReference type="GO" id="GO:0016020">
    <property type="term" value="C:membrane"/>
    <property type="evidence" value="ECO:0007669"/>
    <property type="project" value="UniProtKB-SubCell"/>
</dbReference>
<sequence length="202" mass="22576">MSSDQPIPTYYPYNPSHVLPIVFAVLIGGSLAPHIWQNFRYHYWRVTFFMFWGGLVYMTGWILRCLSSYHPGNKNLYLAQTVFVLAGPPIYSAAEYNILGRLMRYVPMHAAINPTRIVIFFVYVGAAVEGLTVAGAARMGAAGENQALLKSGAVLVAIGTTMQAAVELVFVAMIAQLHYRCVKSNMNIRNVRNVAESFRLYM</sequence>
<evidence type="ECO:0000313" key="6">
    <source>
        <dbReference type="EMBL" id="EHK97923.1"/>
    </source>
</evidence>
<keyword evidence="3 5" id="KW-1133">Transmembrane helix</keyword>
<dbReference type="PANTHER" id="PTHR31465:SF13">
    <property type="entry name" value="RTA1 DOMAIN PROTEIN-RELATED"/>
    <property type="match status" value="1"/>
</dbReference>
<feature type="transmembrane region" description="Helical" evidence="5">
    <location>
        <begin position="75"/>
        <end position="96"/>
    </location>
</feature>
<dbReference type="InParanoid" id="H0EU34"/>
<name>H0EU34_GLAL7</name>
<dbReference type="HOGENOM" id="CLU_1354730_0_0_1"/>
<comment type="subcellular location">
    <subcellularLocation>
        <location evidence="1">Membrane</location>
        <topology evidence="1">Multi-pass membrane protein</topology>
    </subcellularLocation>
</comment>
<evidence type="ECO:0000256" key="3">
    <source>
        <dbReference type="ARBA" id="ARBA00022989"/>
    </source>
</evidence>